<dbReference type="Gene3D" id="1.10.630.10">
    <property type="entry name" value="Cytochrome P450"/>
    <property type="match status" value="1"/>
</dbReference>
<dbReference type="AlphaFoldDB" id="A0A2I2FAJ1"/>
<evidence type="ECO:0000256" key="3">
    <source>
        <dbReference type="ARBA" id="ARBA00022617"/>
    </source>
</evidence>
<dbReference type="STRING" id="41067.A0A2I2FAJ1"/>
<dbReference type="EMBL" id="KZ559141">
    <property type="protein sequence ID" value="PLB37642.1"/>
    <property type="molecule type" value="Genomic_DNA"/>
</dbReference>
<evidence type="ECO:0000256" key="8">
    <source>
        <dbReference type="PIRSR" id="PIRSR602401-1"/>
    </source>
</evidence>
<gene>
    <name evidence="10" type="ORF">BDW47DRAFT_126110</name>
</gene>
<dbReference type="InterPro" id="IPR036396">
    <property type="entry name" value="Cyt_P450_sf"/>
</dbReference>
<dbReference type="Pfam" id="PF00067">
    <property type="entry name" value="p450"/>
    <property type="match status" value="1"/>
</dbReference>
<evidence type="ECO:0000256" key="6">
    <source>
        <dbReference type="ARBA" id="ARBA00023004"/>
    </source>
</evidence>
<organism evidence="10 11">
    <name type="scientific">Aspergillus candidus</name>
    <dbReference type="NCBI Taxonomy" id="41067"/>
    <lineage>
        <taxon>Eukaryota</taxon>
        <taxon>Fungi</taxon>
        <taxon>Dikarya</taxon>
        <taxon>Ascomycota</taxon>
        <taxon>Pezizomycotina</taxon>
        <taxon>Eurotiomycetes</taxon>
        <taxon>Eurotiomycetidae</taxon>
        <taxon>Eurotiales</taxon>
        <taxon>Aspergillaceae</taxon>
        <taxon>Aspergillus</taxon>
        <taxon>Aspergillus subgen. Circumdati</taxon>
    </lineage>
</organism>
<keyword evidence="7" id="KW-0503">Monooxygenase</keyword>
<evidence type="ECO:0000256" key="7">
    <source>
        <dbReference type="ARBA" id="ARBA00023033"/>
    </source>
</evidence>
<feature type="binding site" description="axial binding residue" evidence="8">
    <location>
        <position position="367"/>
    </location>
    <ligand>
        <name>heme</name>
        <dbReference type="ChEBI" id="CHEBI:30413"/>
    </ligand>
    <ligandPart>
        <name>Fe</name>
        <dbReference type="ChEBI" id="CHEBI:18248"/>
    </ligandPart>
</feature>
<protein>
    <submittedName>
        <fullName evidence="10">Cytochrome P450</fullName>
    </submittedName>
</protein>
<evidence type="ECO:0000313" key="10">
    <source>
        <dbReference type="EMBL" id="PLB37642.1"/>
    </source>
</evidence>
<comment type="similarity">
    <text evidence="2">Belongs to the cytochrome P450 family.</text>
</comment>
<dbReference type="SUPFAM" id="SSF48264">
    <property type="entry name" value="Cytochrome P450"/>
    <property type="match status" value="1"/>
</dbReference>
<dbReference type="PRINTS" id="PR00463">
    <property type="entry name" value="EP450I"/>
</dbReference>
<keyword evidence="4 8" id="KW-0479">Metal-binding</keyword>
<sequence length="431" mass="47906">MILAPEYANEVRKFEEHGTVSSSTNEFHSNIPGFEPFNAGSLVELQLVKGMAKKCCSKSAGHVFSSLSLESGRVVQETCSDDPNWRPIQVESTAVQMIAHLTAAAFAGRQLCRNSEWIDITVQYSLTAMVAAEQLWRWPRLARRLAARFLPSCQLLSAQVQRANELVSTASQARKDETTATQQAGTEQSTSYHDGLEWMEECARGRPYNPGVTQLAVTLGAVNTTKDLLMQVLYDIAGKSDLMDALRLEIMAVVSEHGWTKATIVKLQLMDSMIKESQRLKPVGITGIRRTAASDIHLSDGGIVPKNVPFEISNMHMWTDADLYPNPRSFQADRFLRLRQVPGHQATAQLASMSADHLGWGLGKNACPGRFFVAMEVKVLLCHLILKYDWKLADGCTSEIRRYGTFLSADPQGKLLVRRRREEVDLDGPLI</sequence>
<dbReference type="GO" id="GO:0005506">
    <property type="term" value="F:iron ion binding"/>
    <property type="evidence" value="ECO:0007669"/>
    <property type="project" value="InterPro"/>
</dbReference>
<dbReference type="Proteomes" id="UP000234585">
    <property type="component" value="Unassembled WGS sequence"/>
</dbReference>
<keyword evidence="5" id="KW-0560">Oxidoreductase</keyword>
<evidence type="ECO:0000256" key="1">
    <source>
        <dbReference type="ARBA" id="ARBA00001971"/>
    </source>
</evidence>
<dbReference type="GO" id="GO:0016705">
    <property type="term" value="F:oxidoreductase activity, acting on paired donors, with incorporation or reduction of molecular oxygen"/>
    <property type="evidence" value="ECO:0007669"/>
    <property type="project" value="InterPro"/>
</dbReference>
<name>A0A2I2FAJ1_ASPCN</name>
<keyword evidence="3 8" id="KW-0349">Heme</keyword>
<evidence type="ECO:0000256" key="2">
    <source>
        <dbReference type="ARBA" id="ARBA00010617"/>
    </source>
</evidence>
<dbReference type="RefSeq" id="XP_024671654.1">
    <property type="nucleotide sequence ID" value="XM_024816499.1"/>
</dbReference>
<accession>A0A2I2FAJ1</accession>
<evidence type="ECO:0000313" key="11">
    <source>
        <dbReference type="Proteomes" id="UP000234585"/>
    </source>
</evidence>
<proteinExistence type="inferred from homology"/>
<dbReference type="OrthoDB" id="1844152at2759"/>
<reference evidence="10 11" key="1">
    <citation type="submission" date="2017-12" db="EMBL/GenBank/DDBJ databases">
        <authorList>
            <consortium name="DOE Joint Genome Institute"/>
            <person name="Haridas S."/>
            <person name="Kjaerbolling I."/>
            <person name="Vesth T.C."/>
            <person name="Frisvad J.C."/>
            <person name="Nybo J.L."/>
            <person name="Theobald S."/>
            <person name="Kuo A."/>
            <person name="Bowyer P."/>
            <person name="Matsuda Y."/>
            <person name="Mondo S."/>
            <person name="Lyhne E.K."/>
            <person name="Kogle M.E."/>
            <person name="Clum A."/>
            <person name="Lipzen A."/>
            <person name="Salamov A."/>
            <person name="Ngan C.Y."/>
            <person name="Daum C."/>
            <person name="Chiniquy J."/>
            <person name="Barry K."/>
            <person name="LaButti K."/>
            <person name="Simmons B.A."/>
            <person name="Magnuson J.K."/>
            <person name="Mortensen U.H."/>
            <person name="Larsen T.O."/>
            <person name="Grigoriev I.V."/>
            <person name="Baker S.E."/>
            <person name="Andersen M.R."/>
            <person name="Nordberg H.P."/>
            <person name="Cantor M.N."/>
            <person name="Hua S.X."/>
        </authorList>
    </citation>
    <scope>NUCLEOTIDE SEQUENCE [LARGE SCALE GENOMIC DNA]</scope>
    <source>
        <strain evidence="10 11">CBS 102.13</strain>
    </source>
</reference>
<comment type="cofactor">
    <cofactor evidence="1 8">
        <name>heme</name>
        <dbReference type="ChEBI" id="CHEBI:30413"/>
    </cofactor>
</comment>
<evidence type="ECO:0000256" key="4">
    <source>
        <dbReference type="ARBA" id="ARBA00022723"/>
    </source>
</evidence>
<dbReference type="PANTHER" id="PTHR46206">
    <property type="entry name" value="CYTOCHROME P450"/>
    <property type="match status" value="1"/>
</dbReference>
<keyword evidence="11" id="KW-1185">Reference proteome</keyword>
<dbReference type="InterPro" id="IPR001128">
    <property type="entry name" value="Cyt_P450"/>
</dbReference>
<dbReference type="GO" id="GO:0019748">
    <property type="term" value="P:secondary metabolic process"/>
    <property type="evidence" value="ECO:0007669"/>
    <property type="project" value="UniProtKB-ARBA"/>
</dbReference>
<evidence type="ECO:0000256" key="9">
    <source>
        <dbReference type="SAM" id="MobiDB-lite"/>
    </source>
</evidence>
<dbReference type="InterPro" id="IPR002401">
    <property type="entry name" value="Cyt_P450_E_grp-I"/>
</dbReference>
<keyword evidence="6 8" id="KW-0408">Iron</keyword>
<dbReference type="GeneID" id="36523659"/>
<dbReference type="GO" id="GO:0020037">
    <property type="term" value="F:heme binding"/>
    <property type="evidence" value="ECO:0007669"/>
    <property type="project" value="InterPro"/>
</dbReference>
<feature type="region of interest" description="Disordered" evidence="9">
    <location>
        <begin position="169"/>
        <end position="191"/>
    </location>
</feature>
<evidence type="ECO:0000256" key="5">
    <source>
        <dbReference type="ARBA" id="ARBA00023002"/>
    </source>
</evidence>
<dbReference type="GO" id="GO:0004497">
    <property type="term" value="F:monooxygenase activity"/>
    <property type="evidence" value="ECO:0007669"/>
    <property type="project" value="UniProtKB-KW"/>
</dbReference>
<dbReference type="PANTHER" id="PTHR46206:SF2">
    <property type="entry name" value="CYTOCHROME P450 MONOOXYGENASE AUSG-RELATED"/>
    <property type="match status" value="1"/>
</dbReference>
<dbReference type="CDD" id="cd11041">
    <property type="entry name" value="CYP503A1-like"/>
    <property type="match status" value="1"/>
</dbReference>
<feature type="compositionally biased region" description="Low complexity" evidence="9">
    <location>
        <begin position="179"/>
        <end position="191"/>
    </location>
</feature>